<keyword evidence="2" id="KW-0808">Transferase</keyword>
<gene>
    <name evidence="4" type="ORF">PoB_001213700</name>
</gene>
<keyword evidence="1 2" id="KW-0949">S-adenosyl-L-methionine</keyword>
<dbReference type="GO" id="GO:0042054">
    <property type="term" value="F:histone methyltransferase activity"/>
    <property type="evidence" value="ECO:0007669"/>
    <property type="project" value="TreeGrafter"/>
</dbReference>
<feature type="compositionally biased region" description="Acidic residues" evidence="3">
    <location>
        <begin position="1"/>
        <end position="18"/>
    </location>
</feature>
<dbReference type="Gene3D" id="2.70.160.11">
    <property type="entry name" value="Hnrnp arginine n-methyltransferase1"/>
    <property type="match status" value="2"/>
</dbReference>
<evidence type="ECO:0000313" key="4">
    <source>
        <dbReference type="EMBL" id="GFN85631.1"/>
    </source>
</evidence>
<feature type="compositionally biased region" description="Polar residues" evidence="3">
    <location>
        <begin position="1039"/>
        <end position="1060"/>
    </location>
</feature>
<dbReference type="GO" id="GO:0005634">
    <property type="term" value="C:nucleus"/>
    <property type="evidence" value="ECO:0007669"/>
    <property type="project" value="TreeGrafter"/>
</dbReference>
<feature type="compositionally biased region" description="Low complexity" evidence="3">
    <location>
        <begin position="1061"/>
        <end position="1074"/>
    </location>
</feature>
<dbReference type="EMBL" id="BLXT01001439">
    <property type="protein sequence ID" value="GFN85631.1"/>
    <property type="molecule type" value="Genomic_DNA"/>
</dbReference>
<feature type="region of interest" description="Disordered" evidence="3">
    <location>
        <begin position="1039"/>
        <end position="1096"/>
    </location>
</feature>
<dbReference type="PROSITE" id="PS51678">
    <property type="entry name" value="SAM_MT_PRMT"/>
    <property type="match status" value="1"/>
</dbReference>
<evidence type="ECO:0000313" key="5">
    <source>
        <dbReference type="Proteomes" id="UP000735302"/>
    </source>
</evidence>
<name>A0AAV3YT48_9GAST</name>
<dbReference type="InterPro" id="IPR029063">
    <property type="entry name" value="SAM-dependent_MTases_sf"/>
</dbReference>
<feature type="region of interest" description="Disordered" evidence="3">
    <location>
        <begin position="1"/>
        <end position="22"/>
    </location>
</feature>
<dbReference type="Proteomes" id="UP000735302">
    <property type="component" value="Unassembled WGS sequence"/>
</dbReference>
<dbReference type="GO" id="GO:0016274">
    <property type="term" value="F:protein-arginine N-methyltransferase activity"/>
    <property type="evidence" value="ECO:0007669"/>
    <property type="project" value="InterPro"/>
</dbReference>
<organism evidence="4 5">
    <name type="scientific">Plakobranchus ocellatus</name>
    <dbReference type="NCBI Taxonomy" id="259542"/>
    <lineage>
        <taxon>Eukaryota</taxon>
        <taxon>Metazoa</taxon>
        <taxon>Spiralia</taxon>
        <taxon>Lophotrochozoa</taxon>
        <taxon>Mollusca</taxon>
        <taxon>Gastropoda</taxon>
        <taxon>Heterobranchia</taxon>
        <taxon>Euthyneura</taxon>
        <taxon>Panpulmonata</taxon>
        <taxon>Sacoglossa</taxon>
        <taxon>Placobranchoidea</taxon>
        <taxon>Plakobranchidae</taxon>
        <taxon>Plakobranchus</taxon>
    </lineage>
</organism>
<evidence type="ECO:0000256" key="3">
    <source>
        <dbReference type="SAM" id="MobiDB-lite"/>
    </source>
</evidence>
<dbReference type="CDD" id="cd02440">
    <property type="entry name" value="AdoMet_MTases"/>
    <property type="match status" value="1"/>
</dbReference>
<accession>A0AAV3YT48</accession>
<feature type="compositionally biased region" description="Low complexity" evidence="3">
    <location>
        <begin position="995"/>
        <end position="1006"/>
    </location>
</feature>
<dbReference type="AlphaFoldDB" id="A0AAV3YT48"/>
<dbReference type="GO" id="GO:0032259">
    <property type="term" value="P:methylation"/>
    <property type="evidence" value="ECO:0007669"/>
    <property type="project" value="UniProtKB-KW"/>
</dbReference>
<evidence type="ECO:0000256" key="1">
    <source>
        <dbReference type="ARBA" id="ARBA00022691"/>
    </source>
</evidence>
<keyword evidence="2" id="KW-0489">Methyltransferase</keyword>
<dbReference type="PANTHER" id="PTHR11006">
    <property type="entry name" value="PROTEIN ARGININE N-METHYLTRANSFERASE"/>
    <property type="match status" value="1"/>
</dbReference>
<feature type="region of interest" description="Disordered" evidence="3">
    <location>
        <begin position="924"/>
        <end position="954"/>
    </location>
</feature>
<dbReference type="Gene3D" id="3.40.50.150">
    <property type="entry name" value="Vaccinia Virus protein VP39"/>
    <property type="match status" value="1"/>
</dbReference>
<reference evidence="4 5" key="1">
    <citation type="journal article" date="2021" name="Elife">
        <title>Chloroplast acquisition without the gene transfer in kleptoplastic sea slugs, Plakobranchus ocellatus.</title>
        <authorList>
            <person name="Maeda T."/>
            <person name="Takahashi S."/>
            <person name="Yoshida T."/>
            <person name="Shimamura S."/>
            <person name="Takaki Y."/>
            <person name="Nagai Y."/>
            <person name="Toyoda A."/>
            <person name="Suzuki Y."/>
            <person name="Arimoto A."/>
            <person name="Ishii H."/>
            <person name="Satoh N."/>
            <person name="Nishiyama T."/>
            <person name="Hasebe M."/>
            <person name="Maruyama T."/>
            <person name="Minagawa J."/>
            <person name="Obokata J."/>
            <person name="Shigenobu S."/>
        </authorList>
    </citation>
    <scope>NUCLEOTIDE SEQUENCE [LARGE SCALE GENOMIC DNA]</scope>
</reference>
<dbReference type="PANTHER" id="PTHR11006:SF60">
    <property type="entry name" value="PROTEIN ARGININE N-METHYLTRANSFERASE 9"/>
    <property type="match status" value="1"/>
</dbReference>
<evidence type="ECO:0000256" key="2">
    <source>
        <dbReference type="PROSITE-ProRule" id="PRU01015"/>
    </source>
</evidence>
<sequence>MADYDTESSDGSDEDSSSETDYGKSVQLLGSKQSSWAYILLSIKNSQNFDFYTVLTAAQQSFLCMDFSNAIKLFAVVFDQRINKQWLYTDDNSSVLLPNVKAKLLESQEMLTVSITRCCAVVLEESEQEHVDQLDLENIVELKQSLHAILMGYNKLGLETAVLLSQASAFYLGCKEYETALSLSERAVVLDPLLITAQEVHENICCHLVERWHFVMLNDKFRNSSYERAILRAIDQYSGDVSVCDVGCGSGLLSLIASKHPSCHRVYAVEKMSTMVDIAKKVFEENICPAEANKIKLINKMSSKMSIPSDLSKEAHILVTETFDAGLFGEGILPTLCHAWSKLLSQGEKTKSVVIPSSAKLYVQAIESEAILEESRLKPDVDLCDLQHTSVCIYSTVGMCTPDPYTTHDLKQLPGGYRTLSDPLMFMEVNFNDPKKLSELNNGKLQHFSLDITRSGRLDALAVWFSLCLLDDVEISTHTECNSCWEQAIFPVNSCSLKEKRSSLDTNAGDVLRVTQFVKGAQHCLSVTDIFRLGEASAVKRWLSSSGQQEKIEHESILTNSLEWCKKQIYCLSSGDIATLNDSSFHQAVGKTLREISHGQADFIHLNTGFSPFCLQALKMGYRHAWTTVHSPLHQVLTWKLGQENGTDLLALSLVQESEDYDLDTANRRRLDKNRSRLYKHVDGDTDDGGADAQREGRSTQCSGSELSEKCVLVLDVVDWHGRLVEDLSEKVARMRKCVLSYREARVVPHRVDVWAVLIDSEELLSRSRVVSNDRTLGYNIGKFVNRFSTRNHQSILLESLPHSKLCKPFKMFTLDLKRLVLNSTHHYQETESECKTSIYKPESVSHTSGTYCPSSTATCTYNALEACDHQSSVPLSGNGNNNNQTMSEKLSTRCHVETCDSKRQAHTQTNIAEPWSLHQDTQDGAEYARENSSLSGEGGCSLPKKLRRDSDGADDCENWGFNQSTNLTLDMTTPGTVTALVYWFDLHLSDQDTTTSTSSLASADTVKPMTDPGVSGSALPESGSVAISDEIVSDLSSHSTINSTNASLPVDPQTASPGLSCQSSASAPTSASSRHCLPISGPAGGDIPSVSSSQSLSTVSTLNPVHHWQQAAIMCDPGKPKSVVAQGDQLRLHCIMGSSAFRFWILD</sequence>
<dbReference type="Pfam" id="PF06325">
    <property type="entry name" value="PrmA"/>
    <property type="match status" value="1"/>
</dbReference>
<keyword evidence="5" id="KW-1185">Reference proteome</keyword>
<proteinExistence type="predicted"/>
<comment type="caution">
    <text evidence="4">The sequence shown here is derived from an EMBL/GenBank/DDBJ whole genome shotgun (WGS) entry which is preliminary data.</text>
</comment>
<dbReference type="SUPFAM" id="SSF53335">
    <property type="entry name" value="S-adenosyl-L-methionine-dependent methyltransferases"/>
    <property type="match status" value="1"/>
</dbReference>
<protein>
    <submittedName>
        <fullName evidence="4">Protein arginine N-methyltransferase 7</fullName>
    </submittedName>
</protein>
<feature type="region of interest" description="Disordered" evidence="3">
    <location>
        <begin position="995"/>
        <end position="1023"/>
    </location>
</feature>
<dbReference type="InterPro" id="IPR025799">
    <property type="entry name" value="Arg_MeTrfase"/>
</dbReference>
<feature type="region of interest" description="Disordered" evidence="3">
    <location>
        <begin position="681"/>
        <end position="701"/>
    </location>
</feature>